<keyword evidence="2" id="KW-1185">Reference proteome</keyword>
<evidence type="ECO:0000313" key="2">
    <source>
        <dbReference type="Proteomes" id="UP001054252"/>
    </source>
</evidence>
<name>A0AAV5JLX4_9ROSI</name>
<sequence>MVGGLERKNPKEPKYLLGLHAKCFGNSTTIDGVL</sequence>
<dbReference type="Proteomes" id="UP001054252">
    <property type="component" value="Unassembled WGS sequence"/>
</dbReference>
<comment type="caution">
    <text evidence="1">The sequence shown here is derived from an EMBL/GenBank/DDBJ whole genome shotgun (WGS) entry which is preliminary data.</text>
</comment>
<protein>
    <submittedName>
        <fullName evidence="1">Uncharacterized protein</fullName>
    </submittedName>
</protein>
<organism evidence="1 2">
    <name type="scientific">Rubroshorea leprosula</name>
    <dbReference type="NCBI Taxonomy" id="152421"/>
    <lineage>
        <taxon>Eukaryota</taxon>
        <taxon>Viridiplantae</taxon>
        <taxon>Streptophyta</taxon>
        <taxon>Embryophyta</taxon>
        <taxon>Tracheophyta</taxon>
        <taxon>Spermatophyta</taxon>
        <taxon>Magnoliopsida</taxon>
        <taxon>eudicotyledons</taxon>
        <taxon>Gunneridae</taxon>
        <taxon>Pentapetalae</taxon>
        <taxon>rosids</taxon>
        <taxon>malvids</taxon>
        <taxon>Malvales</taxon>
        <taxon>Dipterocarpaceae</taxon>
        <taxon>Rubroshorea</taxon>
    </lineage>
</organism>
<gene>
    <name evidence="1" type="ORF">SLEP1_g23445</name>
</gene>
<reference evidence="1 2" key="1">
    <citation type="journal article" date="2021" name="Commun. Biol.">
        <title>The genome of Shorea leprosula (Dipterocarpaceae) highlights the ecological relevance of drought in aseasonal tropical rainforests.</title>
        <authorList>
            <person name="Ng K.K.S."/>
            <person name="Kobayashi M.J."/>
            <person name="Fawcett J.A."/>
            <person name="Hatakeyama M."/>
            <person name="Paape T."/>
            <person name="Ng C.H."/>
            <person name="Ang C.C."/>
            <person name="Tnah L.H."/>
            <person name="Lee C.T."/>
            <person name="Nishiyama T."/>
            <person name="Sese J."/>
            <person name="O'Brien M.J."/>
            <person name="Copetti D."/>
            <person name="Mohd Noor M.I."/>
            <person name="Ong R.C."/>
            <person name="Putra M."/>
            <person name="Sireger I.Z."/>
            <person name="Indrioko S."/>
            <person name="Kosugi Y."/>
            <person name="Izuno A."/>
            <person name="Isagi Y."/>
            <person name="Lee S.L."/>
            <person name="Shimizu K.K."/>
        </authorList>
    </citation>
    <scope>NUCLEOTIDE SEQUENCE [LARGE SCALE GENOMIC DNA]</scope>
    <source>
        <strain evidence="1">214</strain>
    </source>
</reference>
<accession>A0AAV5JLX4</accession>
<evidence type="ECO:0000313" key="1">
    <source>
        <dbReference type="EMBL" id="GKV12277.1"/>
    </source>
</evidence>
<dbReference type="AlphaFoldDB" id="A0AAV5JLX4"/>
<proteinExistence type="predicted"/>
<dbReference type="EMBL" id="BPVZ01000036">
    <property type="protein sequence ID" value="GKV12277.1"/>
    <property type="molecule type" value="Genomic_DNA"/>
</dbReference>